<feature type="domain" description="DUF2382" evidence="1">
    <location>
        <begin position="165"/>
        <end position="276"/>
    </location>
</feature>
<keyword evidence="3" id="KW-1185">Reference proteome</keyword>
<name>A0ABP7F4T0_9STAP</name>
<dbReference type="InterPro" id="IPR052967">
    <property type="entry name" value="Stress_Response_Assoc"/>
</dbReference>
<sequence>MAIIESFSNERDLLGRIEHLKLKGVDEARMTVITKDDPGERAFDHLGVKQRSTEVDTWDRIVSWFADEDPETQAMNSLRLSEAQQAEYRQALMDGKLLLHIDEPDPVKGGFFHDADKADYIDPSDSEYSYWTSNGNDKRKREARFAKDRQAEARTTSPDHDEETIELREERVDINKETVQTGEVEVNKSTNIRMEEFDVPVNREEVTVERIPVEGSPLAETYEVAKEAGVERIPITEERVRVIKERVVTEEIVIRKQTVEDVAHIREPARYEEADVTKNLPKTDGDYRR</sequence>
<protein>
    <submittedName>
        <fullName evidence="2">YsnF/AvaK domain-containing protein</fullName>
    </submittedName>
</protein>
<dbReference type="NCBIfam" id="TIGR02271">
    <property type="entry name" value="YsnF/AvaK domain"/>
    <property type="match status" value="1"/>
</dbReference>
<evidence type="ECO:0000313" key="2">
    <source>
        <dbReference type="EMBL" id="GAA3731358.1"/>
    </source>
</evidence>
<organism evidence="2 3">
    <name type="scientific">Salinicoccus jeotgali</name>
    <dbReference type="NCBI Taxonomy" id="381634"/>
    <lineage>
        <taxon>Bacteria</taxon>
        <taxon>Bacillati</taxon>
        <taxon>Bacillota</taxon>
        <taxon>Bacilli</taxon>
        <taxon>Bacillales</taxon>
        <taxon>Staphylococcaceae</taxon>
        <taxon>Salinicoccus</taxon>
    </lineage>
</organism>
<reference evidence="3" key="1">
    <citation type="journal article" date="2019" name="Int. J. Syst. Evol. Microbiol.">
        <title>The Global Catalogue of Microorganisms (GCM) 10K type strain sequencing project: providing services to taxonomists for standard genome sequencing and annotation.</title>
        <authorList>
            <consortium name="The Broad Institute Genomics Platform"/>
            <consortium name="The Broad Institute Genome Sequencing Center for Infectious Disease"/>
            <person name="Wu L."/>
            <person name="Ma J."/>
        </authorList>
    </citation>
    <scope>NUCLEOTIDE SEQUENCE [LARGE SCALE GENOMIC DNA]</scope>
    <source>
        <strain evidence="3">JCM 16981</strain>
    </source>
</reference>
<accession>A0ABP7F4T0</accession>
<dbReference type="RefSeq" id="WP_344703924.1">
    <property type="nucleotide sequence ID" value="NZ_BAABCK010000066.1"/>
</dbReference>
<dbReference type="InterPro" id="IPR019060">
    <property type="entry name" value="DUF2382"/>
</dbReference>
<comment type="caution">
    <text evidence="2">The sequence shown here is derived from an EMBL/GenBank/DDBJ whole genome shotgun (WGS) entry which is preliminary data.</text>
</comment>
<proteinExistence type="predicted"/>
<dbReference type="Proteomes" id="UP001500920">
    <property type="component" value="Unassembled WGS sequence"/>
</dbReference>
<evidence type="ECO:0000313" key="3">
    <source>
        <dbReference type="Proteomes" id="UP001500920"/>
    </source>
</evidence>
<dbReference type="EMBL" id="BAABCK010000066">
    <property type="protein sequence ID" value="GAA3731358.1"/>
    <property type="molecule type" value="Genomic_DNA"/>
</dbReference>
<dbReference type="Pfam" id="PF09557">
    <property type="entry name" value="DUF2382"/>
    <property type="match status" value="1"/>
</dbReference>
<gene>
    <name evidence="2" type="ORF">GCM10022378_19530</name>
</gene>
<dbReference type="PANTHER" id="PTHR38463">
    <property type="entry name" value="STRESS RESPONSE PROTEIN YSNF"/>
    <property type="match status" value="1"/>
</dbReference>
<evidence type="ECO:0000259" key="1">
    <source>
        <dbReference type="Pfam" id="PF09557"/>
    </source>
</evidence>
<dbReference type="PANTHER" id="PTHR38463:SF1">
    <property type="entry name" value="STRESS RESPONSE PROTEIN YSNF"/>
    <property type="match status" value="1"/>
</dbReference>